<evidence type="ECO:0000256" key="1">
    <source>
        <dbReference type="ARBA" id="ARBA00004196"/>
    </source>
</evidence>
<evidence type="ECO:0000259" key="6">
    <source>
        <dbReference type="Pfam" id="PF00496"/>
    </source>
</evidence>
<dbReference type="Gene3D" id="3.40.190.10">
    <property type="entry name" value="Periplasmic binding protein-like II"/>
    <property type="match status" value="1"/>
</dbReference>
<dbReference type="RefSeq" id="WP_344023429.1">
    <property type="nucleotide sequence ID" value="NZ_BAAAJK010000013.1"/>
</dbReference>
<feature type="chain" id="PRO_5046654603" description="Solute-binding protein family 5 domain-containing protein" evidence="5">
    <location>
        <begin position="33"/>
        <end position="547"/>
    </location>
</feature>
<accession>A0ABN1XVJ1</accession>
<protein>
    <recommendedName>
        <fullName evidence="6">Solute-binding protein family 5 domain-containing protein</fullName>
    </recommendedName>
</protein>
<keyword evidence="3" id="KW-0813">Transport</keyword>
<dbReference type="PIRSF" id="PIRSF002741">
    <property type="entry name" value="MppA"/>
    <property type="match status" value="1"/>
</dbReference>
<sequence length="547" mass="58481">MPPFPRGRRAVLAMLAVTAVAAAGCASPPAGASGAATDTVVVVTPDQATQVSFDAGWSSSLDFMDLSLALNETLIRKPYEPTEQEGYVKQNLYEFTGALAESYEISPDGRTVTFTLRQGVLSEQGNELTADDVIWSYERKFGSETSVTPYVVAPALTDPTEQFTKIDDHTVSVTVPRPGDMFTLLGTMADITGQIYDTDYLKEHATPDDPWATTWSSGRFDFGYGAYRLESQTEGTETILTANPDYALGEPAVKRIIRRVVADPANRSNAVRAGDADVALGLRAADLADLSSVDTVLVPSIPANNFVSTWLVTTQEPFDDPLVRQAMAYAIDYDSIVSQAFRNQAQKTTTFLSPDAPGYSGEGLPQWTYDPERARQLLAEAGRPDGVSFTLTVNNALPGLEDVAVAIQSSAAAAGFTIAIESLPPTQFSEKTQTWSAQAALGSGSAITLSPPYELLLGTTKGSSTNLANYSDDAFYAAVEAGANAGDALSPEAGRLWNEAERIWLESASTIYILRTNPTTAASTEFTGLTWRTDGAVDYTALRPAEG</sequence>
<feature type="signal peptide" evidence="5">
    <location>
        <begin position="1"/>
        <end position="32"/>
    </location>
</feature>
<evidence type="ECO:0000256" key="2">
    <source>
        <dbReference type="ARBA" id="ARBA00005695"/>
    </source>
</evidence>
<organism evidence="7 8">
    <name type="scientific">Pseudonocardia kongjuensis</name>
    <dbReference type="NCBI Taxonomy" id="102227"/>
    <lineage>
        <taxon>Bacteria</taxon>
        <taxon>Bacillati</taxon>
        <taxon>Actinomycetota</taxon>
        <taxon>Actinomycetes</taxon>
        <taxon>Pseudonocardiales</taxon>
        <taxon>Pseudonocardiaceae</taxon>
        <taxon>Pseudonocardia</taxon>
    </lineage>
</organism>
<dbReference type="PANTHER" id="PTHR30290">
    <property type="entry name" value="PERIPLASMIC BINDING COMPONENT OF ABC TRANSPORTER"/>
    <property type="match status" value="1"/>
</dbReference>
<evidence type="ECO:0000256" key="4">
    <source>
        <dbReference type="ARBA" id="ARBA00022729"/>
    </source>
</evidence>
<dbReference type="Gene3D" id="3.90.76.10">
    <property type="entry name" value="Dipeptide-binding Protein, Domain 1"/>
    <property type="match status" value="1"/>
</dbReference>
<dbReference type="PROSITE" id="PS51257">
    <property type="entry name" value="PROKAR_LIPOPROTEIN"/>
    <property type="match status" value="1"/>
</dbReference>
<proteinExistence type="inferred from homology"/>
<comment type="similarity">
    <text evidence="2">Belongs to the bacterial solute-binding protein 5 family.</text>
</comment>
<dbReference type="InterPro" id="IPR006311">
    <property type="entry name" value="TAT_signal"/>
</dbReference>
<keyword evidence="4 5" id="KW-0732">Signal</keyword>
<evidence type="ECO:0000313" key="7">
    <source>
        <dbReference type="EMBL" id="GAA1391305.1"/>
    </source>
</evidence>
<gene>
    <name evidence="7" type="ORF">GCM10009613_33520</name>
</gene>
<comment type="subcellular location">
    <subcellularLocation>
        <location evidence="1">Cell envelope</location>
    </subcellularLocation>
</comment>
<keyword evidence="8" id="KW-1185">Reference proteome</keyword>
<dbReference type="InterPro" id="IPR000914">
    <property type="entry name" value="SBP_5_dom"/>
</dbReference>
<evidence type="ECO:0000313" key="8">
    <source>
        <dbReference type="Proteomes" id="UP001501414"/>
    </source>
</evidence>
<dbReference type="PANTHER" id="PTHR30290:SF10">
    <property type="entry name" value="PERIPLASMIC OLIGOPEPTIDE-BINDING PROTEIN-RELATED"/>
    <property type="match status" value="1"/>
</dbReference>
<dbReference type="SUPFAM" id="SSF53850">
    <property type="entry name" value="Periplasmic binding protein-like II"/>
    <property type="match status" value="1"/>
</dbReference>
<dbReference type="Gene3D" id="3.10.105.10">
    <property type="entry name" value="Dipeptide-binding Protein, Domain 3"/>
    <property type="match status" value="1"/>
</dbReference>
<evidence type="ECO:0000256" key="3">
    <source>
        <dbReference type="ARBA" id="ARBA00022448"/>
    </source>
</evidence>
<reference evidence="7 8" key="1">
    <citation type="journal article" date="2019" name="Int. J. Syst. Evol. Microbiol.">
        <title>The Global Catalogue of Microorganisms (GCM) 10K type strain sequencing project: providing services to taxonomists for standard genome sequencing and annotation.</title>
        <authorList>
            <consortium name="The Broad Institute Genomics Platform"/>
            <consortium name="The Broad Institute Genome Sequencing Center for Infectious Disease"/>
            <person name="Wu L."/>
            <person name="Ma J."/>
        </authorList>
    </citation>
    <scope>NUCLEOTIDE SEQUENCE [LARGE SCALE GENOMIC DNA]</scope>
    <source>
        <strain evidence="7 8">JCM 11896</strain>
    </source>
</reference>
<dbReference type="InterPro" id="IPR039424">
    <property type="entry name" value="SBP_5"/>
</dbReference>
<dbReference type="PROSITE" id="PS51318">
    <property type="entry name" value="TAT"/>
    <property type="match status" value="1"/>
</dbReference>
<comment type="caution">
    <text evidence="7">The sequence shown here is derived from an EMBL/GenBank/DDBJ whole genome shotgun (WGS) entry which is preliminary data.</text>
</comment>
<dbReference type="Proteomes" id="UP001501414">
    <property type="component" value="Unassembled WGS sequence"/>
</dbReference>
<dbReference type="InterPro" id="IPR030678">
    <property type="entry name" value="Peptide/Ni-bd"/>
</dbReference>
<dbReference type="CDD" id="cd08512">
    <property type="entry name" value="PBP2_NikA_DppA_OppA_like_7"/>
    <property type="match status" value="1"/>
</dbReference>
<evidence type="ECO:0000256" key="5">
    <source>
        <dbReference type="SAM" id="SignalP"/>
    </source>
</evidence>
<feature type="domain" description="Solute-binding protein family 5" evidence="6">
    <location>
        <begin position="95"/>
        <end position="460"/>
    </location>
</feature>
<dbReference type="Pfam" id="PF00496">
    <property type="entry name" value="SBP_bac_5"/>
    <property type="match status" value="1"/>
</dbReference>
<name>A0ABN1XVJ1_9PSEU</name>
<dbReference type="EMBL" id="BAAAJK010000013">
    <property type="protein sequence ID" value="GAA1391305.1"/>
    <property type="molecule type" value="Genomic_DNA"/>
</dbReference>